<accession>A0A2N3LBS4</accession>
<dbReference type="Proteomes" id="UP000233332">
    <property type="component" value="Unassembled WGS sequence"/>
</dbReference>
<dbReference type="Pfam" id="PF12686">
    <property type="entry name" value="DUF3800"/>
    <property type="match status" value="1"/>
</dbReference>
<comment type="caution">
    <text evidence="1">The sequence shown here is derived from an EMBL/GenBank/DDBJ whole genome shotgun (WGS) entry which is preliminary data.</text>
</comment>
<evidence type="ECO:0000313" key="1">
    <source>
        <dbReference type="EMBL" id="PKR60271.1"/>
    </source>
</evidence>
<evidence type="ECO:0008006" key="3">
    <source>
        <dbReference type="Google" id="ProtNLM"/>
    </source>
</evidence>
<name>A0A2N3LBS4_9PROT</name>
<dbReference type="InterPro" id="IPR024524">
    <property type="entry name" value="DUF3800"/>
</dbReference>
<gene>
    <name evidence="1" type="ORF">COO92_02630</name>
</gene>
<protein>
    <recommendedName>
        <fullName evidence="3">DUF3800 domain-containing protein</fullName>
    </recommendedName>
</protein>
<reference evidence="1 2" key="1">
    <citation type="submission" date="2017-09" db="EMBL/GenBank/DDBJ databases">
        <title>Biodiversity and function of Thalassospira species in the particle-attached aromatic-hydrocarbon-degrading consortia from the surface seawater of the China South Sea.</title>
        <authorList>
            <person name="Dong C."/>
            <person name="Lai Q."/>
            <person name="Shao Z."/>
        </authorList>
    </citation>
    <scope>NUCLEOTIDE SEQUENCE [LARGE SCALE GENOMIC DNA]</scope>
    <source>
        <strain evidence="1 2">139Z-12</strain>
    </source>
</reference>
<keyword evidence="2" id="KW-1185">Reference proteome</keyword>
<dbReference type="RefSeq" id="WP_101299621.1">
    <property type="nucleotide sequence ID" value="NZ_NXGX01000001.1"/>
</dbReference>
<sequence>MTYVAYLDEFGHIGPFTSRTDPKFKESPVFGLAGLILPATEIRSFGTWFFQRKQELLGWEIERAGAHPATWEKKGAALYTLRNVQKYRELRALTNRLFNKIEKIGGRVFYVGTEKTAPVGDHDPNRLYLSVLKEAIKRLDHFCEKDCDNGSSFLLVLDEHDQRQALVTAAAQAMYNPNEPRRRLIEPPFQVESDRYQTLQAADWIAGLVGRLGACWADGKQYEDWEPFRTYFEARLNRVSVRSGVRTGVFASFVDQESNDIAKNLKE</sequence>
<evidence type="ECO:0000313" key="2">
    <source>
        <dbReference type="Proteomes" id="UP000233332"/>
    </source>
</evidence>
<dbReference type="AlphaFoldDB" id="A0A2N3LBS4"/>
<proteinExistence type="predicted"/>
<organism evidence="1 2">
    <name type="scientific">Thalassospira lohafexi</name>
    <dbReference type="NCBI Taxonomy" id="744227"/>
    <lineage>
        <taxon>Bacteria</taxon>
        <taxon>Pseudomonadati</taxon>
        <taxon>Pseudomonadota</taxon>
        <taxon>Alphaproteobacteria</taxon>
        <taxon>Rhodospirillales</taxon>
        <taxon>Thalassospiraceae</taxon>
        <taxon>Thalassospira</taxon>
    </lineage>
</organism>
<dbReference type="EMBL" id="NXGX01000001">
    <property type="protein sequence ID" value="PKR60271.1"/>
    <property type="molecule type" value="Genomic_DNA"/>
</dbReference>